<dbReference type="AlphaFoldDB" id="G8X3G9"/>
<dbReference type="InterPro" id="IPR027417">
    <property type="entry name" value="P-loop_NTPase"/>
</dbReference>
<keyword evidence="2" id="KW-1185">Reference proteome</keyword>
<sequence>MRPVLAEVRLSAFKRHRGAAFGLAPVTVFAGPGGSGKTSVLEALSLLALLGRGEAVEDAIAAVVRGGAGACAPQGGASDGQGRRGFRLGCSVAGPQGTVRLDLAVQTEPEVRVVGERLTAGDRVLLSTALRDPARRCVEAVRHTADGAPGARTPLPDDRLVTASLPLRVAGSTPGQRLVVAAAEQVLVALRSVFPVDPRPERMRGPVPVGDGRLRGGCDNLSAVLHRTRDECRTRHAALVAAAREACAGPVAGVVTVERGGSGRVMAALDRGPLGLTPFDRLGDGELRFLAMALVLLTGPDVLEMDHAAEVPAALQAMTVLADGLDTGMDAVQTRQLLSLAARATARGHVRVAATAYGTGWAGEGAEVIELGEADGE</sequence>
<gene>
    <name evidence="1" type="ordered locus">SCATT_46490</name>
</gene>
<organism evidence="1 2">
    <name type="scientific">Streptantibioticus cattleyicolor (strain ATCC 35852 / DSM 46488 / JCM 4925 / NBRC 14057 / NRRL 8057)</name>
    <name type="common">Streptomyces cattleya</name>
    <dbReference type="NCBI Taxonomy" id="1003195"/>
    <lineage>
        <taxon>Bacteria</taxon>
        <taxon>Bacillati</taxon>
        <taxon>Actinomycetota</taxon>
        <taxon>Actinomycetes</taxon>
        <taxon>Kitasatosporales</taxon>
        <taxon>Streptomycetaceae</taxon>
        <taxon>Streptantibioticus</taxon>
    </lineage>
</organism>
<dbReference type="KEGG" id="scy:SCATT_46490"/>
<evidence type="ECO:0000313" key="1">
    <source>
        <dbReference type="EMBL" id="AEW97020.1"/>
    </source>
</evidence>
<dbReference type="PATRIC" id="fig|1003195.29.peg.4637"/>
<proteinExistence type="predicted"/>
<dbReference type="Proteomes" id="UP000007842">
    <property type="component" value="Chromosome"/>
</dbReference>
<protein>
    <submittedName>
        <fullName evidence="1">BldA-regulated nucleotide binding protein</fullName>
    </submittedName>
</protein>
<dbReference type="SUPFAM" id="SSF52540">
    <property type="entry name" value="P-loop containing nucleoside triphosphate hydrolases"/>
    <property type="match status" value="1"/>
</dbReference>
<dbReference type="Gene3D" id="3.40.50.300">
    <property type="entry name" value="P-loop containing nucleotide triphosphate hydrolases"/>
    <property type="match status" value="1"/>
</dbReference>
<dbReference type="HOGENOM" id="CLU_042796_0_0_11"/>
<reference evidence="2" key="1">
    <citation type="submission" date="2011-12" db="EMBL/GenBank/DDBJ databases">
        <title>Complete genome sequence of Streptomyces cattleya strain DSM 46488.</title>
        <authorList>
            <person name="Ou H.-Y."/>
            <person name="Li P."/>
            <person name="Zhao C."/>
            <person name="O'Hagan D."/>
            <person name="Deng Z."/>
        </authorList>
    </citation>
    <scope>NUCLEOTIDE SEQUENCE [LARGE SCALE GENOMIC DNA]</scope>
    <source>
        <strain evidence="2">ATCC 35852 / DSM 46488 / JCM 4925 / NBRC 14057 / NRRL 8057</strain>
    </source>
</reference>
<accession>G8X3G9</accession>
<dbReference type="eggNOG" id="COG4637">
    <property type="taxonomic scope" value="Bacteria"/>
</dbReference>
<dbReference type="EMBL" id="CP003219">
    <property type="protein sequence ID" value="AEW97020.1"/>
    <property type="molecule type" value="Genomic_DNA"/>
</dbReference>
<dbReference type="STRING" id="1003195.SCATT_46490"/>
<evidence type="ECO:0000313" key="2">
    <source>
        <dbReference type="Proteomes" id="UP000007842"/>
    </source>
</evidence>
<name>G8X3G9_STREN</name>